<evidence type="ECO:0000256" key="1">
    <source>
        <dbReference type="ARBA" id="ARBA00004141"/>
    </source>
</evidence>
<keyword evidence="4 6" id="KW-1133">Transmembrane helix</keyword>
<dbReference type="Pfam" id="PF01925">
    <property type="entry name" value="TauE"/>
    <property type="match status" value="1"/>
</dbReference>
<dbReference type="Proteomes" id="UP000245624">
    <property type="component" value="Unassembled WGS sequence"/>
</dbReference>
<evidence type="ECO:0000256" key="2">
    <source>
        <dbReference type="ARBA" id="ARBA00009142"/>
    </source>
</evidence>
<dbReference type="PANTHER" id="PTHR43701:SF2">
    <property type="entry name" value="MEMBRANE TRANSPORTER PROTEIN YJNA-RELATED"/>
    <property type="match status" value="1"/>
</dbReference>
<evidence type="ECO:0000313" key="8">
    <source>
        <dbReference type="Proteomes" id="UP000245624"/>
    </source>
</evidence>
<dbReference type="OrthoDB" id="9780109at2"/>
<feature type="transmembrane region" description="Helical" evidence="6">
    <location>
        <begin position="44"/>
        <end position="65"/>
    </location>
</feature>
<name>A0A317KTF2_9BACI</name>
<feature type="transmembrane region" description="Helical" evidence="6">
    <location>
        <begin position="77"/>
        <end position="95"/>
    </location>
</feature>
<feature type="transmembrane region" description="Helical" evidence="6">
    <location>
        <begin position="223"/>
        <end position="243"/>
    </location>
</feature>
<protein>
    <recommendedName>
        <fullName evidence="6">Probable membrane transporter protein</fullName>
    </recommendedName>
</protein>
<evidence type="ECO:0000256" key="4">
    <source>
        <dbReference type="ARBA" id="ARBA00022989"/>
    </source>
</evidence>
<comment type="caution">
    <text evidence="7">The sequence shown here is derived from an EMBL/GenBank/DDBJ whole genome shotgun (WGS) entry which is preliminary data.</text>
</comment>
<feature type="transmembrane region" description="Helical" evidence="6">
    <location>
        <begin position="101"/>
        <end position="119"/>
    </location>
</feature>
<keyword evidence="3 6" id="KW-0812">Transmembrane</keyword>
<dbReference type="PANTHER" id="PTHR43701">
    <property type="entry name" value="MEMBRANE TRANSPORTER PROTEIN MJ0441-RELATED"/>
    <property type="match status" value="1"/>
</dbReference>
<sequence length="268" mass="28758">MDITTGLLLLIIGLIAGCYGTIVGAGGGFIFVPALLLILHTDPAIAAGSGLVIVLINSISGMIGYAKQKKIVYKTGLTIGISALPGSVLGVWLLQVYSSNYFYVIFASILVGLGIFLFSKNTTILRKRQQESVTRARTTDAVEPIVEKTTAIQSKWLIPLGFFMGILSSYLGIGGGWLLVPILIYTFRLSTHYAVATSIFSLCLYTSVGVVSQLFYSSIDWMIVAWGGIGVILGSQLGVLLSQKLPGKVIMQMLSIVLVVIGFRMYFG</sequence>
<evidence type="ECO:0000313" key="7">
    <source>
        <dbReference type="EMBL" id="PWU66596.1"/>
    </source>
</evidence>
<feature type="transmembrane region" description="Helical" evidence="6">
    <location>
        <begin position="7"/>
        <end position="38"/>
    </location>
</feature>
<gene>
    <name evidence="7" type="ORF">DLJ74_19435</name>
</gene>
<proteinExistence type="inferred from homology"/>
<dbReference type="InterPro" id="IPR051598">
    <property type="entry name" value="TSUP/Inactive_protease-like"/>
</dbReference>
<feature type="transmembrane region" description="Helical" evidence="6">
    <location>
        <begin position="162"/>
        <end position="187"/>
    </location>
</feature>
<keyword evidence="6" id="KW-1003">Cell membrane</keyword>
<evidence type="ECO:0000256" key="6">
    <source>
        <dbReference type="RuleBase" id="RU363041"/>
    </source>
</evidence>
<dbReference type="EMBL" id="QGTD01000021">
    <property type="protein sequence ID" value="PWU66596.1"/>
    <property type="molecule type" value="Genomic_DNA"/>
</dbReference>
<comment type="similarity">
    <text evidence="2 6">Belongs to the 4-toluene sulfonate uptake permease (TSUP) (TC 2.A.102) family.</text>
</comment>
<dbReference type="InterPro" id="IPR002781">
    <property type="entry name" value="TM_pro_TauE-like"/>
</dbReference>
<evidence type="ECO:0000256" key="3">
    <source>
        <dbReference type="ARBA" id="ARBA00022692"/>
    </source>
</evidence>
<feature type="transmembrane region" description="Helical" evidence="6">
    <location>
        <begin position="249"/>
        <end position="267"/>
    </location>
</feature>
<keyword evidence="8" id="KW-1185">Reference proteome</keyword>
<dbReference type="RefSeq" id="WP_109985730.1">
    <property type="nucleotide sequence ID" value="NZ_JAJUIE010000122.1"/>
</dbReference>
<dbReference type="GO" id="GO:0005886">
    <property type="term" value="C:plasma membrane"/>
    <property type="evidence" value="ECO:0007669"/>
    <property type="project" value="UniProtKB-SubCell"/>
</dbReference>
<feature type="transmembrane region" description="Helical" evidence="6">
    <location>
        <begin position="193"/>
        <end position="216"/>
    </location>
</feature>
<reference evidence="7 8" key="1">
    <citation type="submission" date="2018-05" db="EMBL/GenBank/DDBJ databases">
        <title>Genomic analysis of Gracilibacillus dipsosauri DD1 reveals novel features of a salt-tolerant amylase.</title>
        <authorList>
            <person name="Deutch C.E."/>
            <person name="Yang S."/>
        </authorList>
    </citation>
    <scope>NUCLEOTIDE SEQUENCE [LARGE SCALE GENOMIC DNA]</scope>
    <source>
        <strain evidence="7 8">DD1</strain>
    </source>
</reference>
<accession>A0A317KTF2</accession>
<dbReference type="AlphaFoldDB" id="A0A317KTF2"/>
<organism evidence="7 8">
    <name type="scientific">Gracilibacillus dipsosauri</name>
    <dbReference type="NCBI Taxonomy" id="178340"/>
    <lineage>
        <taxon>Bacteria</taxon>
        <taxon>Bacillati</taxon>
        <taxon>Bacillota</taxon>
        <taxon>Bacilli</taxon>
        <taxon>Bacillales</taxon>
        <taxon>Bacillaceae</taxon>
        <taxon>Gracilibacillus</taxon>
    </lineage>
</organism>
<evidence type="ECO:0000256" key="5">
    <source>
        <dbReference type="ARBA" id="ARBA00023136"/>
    </source>
</evidence>
<keyword evidence="5 6" id="KW-0472">Membrane</keyword>
<comment type="subcellular location">
    <subcellularLocation>
        <location evidence="6">Cell membrane</location>
        <topology evidence="6">Multi-pass membrane protein</topology>
    </subcellularLocation>
    <subcellularLocation>
        <location evidence="1">Membrane</location>
        <topology evidence="1">Multi-pass membrane protein</topology>
    </subcellularLocation>
</comment>